<name>A0ACB9NYH2_9MYRT</name>
<dbReference type="EMBL" id="CM042886">
    <property type="protein sequence ID" value="KAI4340697.1"/>
    <property type="molecule type" value="Genomic_DNA"/>
</dbReference>
<evidence type="ECO:0000313" key="1">
    <source>
        <dbReference type="EMBL" id="KAI4340697.1"/>
    </source>
</evidence>
<reference evidence="2" key="1">
    <citation type="journal article" date="2023" name="Front. Plant Sci.">
        <title>Chromosomal-level genome assembly of Melastoma candidum provides insights into trichome evolution.</title>
        <authorList>
            <person name="Zhong Y."/>
            <person name="Wu W."/>
            <person name="Sun C."/>
            <person name="Zou P."/>
            <person name="Liu Y."/>
            <person name="Dai S."/>
            <person name="Zhou R."/>
        </authorList>
    </citation>
    <scope>NUCLEOTIDE SEQUENCE [LARGE SCALE GENOMIC DNA]</scope>
</reference>
<sequence length="109" mass="12292">MHHHRIIFDKYHPSYFGKVGMCYFHRLKNKFFCPTVNIDKLRSLASEDVKEKSRKGGVPFIDVTQYGYFKVLGKGGLPVVHALVVKAKLVSKNTEKKVKENGGAVVLTA</sequence>
<comment type="caution">
    <text evidence="1">The sequence shown here is derived from an EMBL/GenBank/DDBJ whole genome shotgun (WGS) entry which is preliminary data.</text>
</comment>
<protein>
    <submittedName>
        <fullName evidence="1">Uncharacterized protein</fullName>
    </submittedName>
</protein>
<organism evidence="1 2">
    <name type="scientific">Melastoma candidum</name>
    <dbReference type="NCBI Taxonomy" id="119954"/>
    <lineage>
        <taxon>Eukaryota</taxon>
        <taxon>Viridiplantae</taxon>
        <taxon>Streptophyta</taxon>
        <taxon>Embryophyta</taxon>
        <taxon>Tracheophyta</taxon>
        <taxon>Spermatophyta</taxon>
        <taxon>Magnoliopsida</taxon>
        <taxon>eudicotyledons</taxon>
        <taxon>Gunneridae</taxon>
        <taxon>Pentapetalae</taxon>
        <taxon>rosids</taxon>
        <taxon>malvids</taxon>
        <taxon>Myrtales</taxon>
        <taxon>Melastomataceae</taxon>
        <taxon>Melastomatoideae</taxon>
        <taxon>Melastomateae</taxon>
        <taxon>Melastoma</taxon>
    </lineage>
</organism>
<evidence type="ECO:0000313" key="2">
    <source>
        <dbReference type="Proteomes" id="UP001057402"/>
    </source>
</evidence>
<accession>A0ACB9NYH2</accession>
<gene>
    <name evidence="1" type="ORF">MLD38_025507</name>
</gene>
<proteinExistence type="predicted"/>
<keyword evidence="2" id="KW-1185">Reference proteome</keyword>
<dbReference type="Proteomes" id="UP001057402">
    <property type="component" value="Chromosome 7"/>
</dbReference>